<accession>M1DV97</accession>
<proteinExistence type="predicted"/>
<dbReference type="InParanoid" id="M1DV97"/>
<evidence type="ECO:0000313" key="2">
    <source>
        <dbReference type="EnsemblPlants" id="PGSC0003DMT400094965"/>
    </source>
</evidence>
<reference evidence="3" key="1">
    <citation type="journal article" date="2011" name="Nature">
        <title>Genome sequence and analysis of the tuber crop potato.</title>
        <authorList>
            <consortium name="The Potato Genome Sequencing Consortium"/>
        </authorList>
    </citation>
    <scope>NUCLEOTIDE SEQUENCE [LARGE SCALE GENOMIC DNA]</scope>
    <source>
        <strain evidence="3">cv. DM1-3 516 R44</strain>
    </source>
</reference>
<dbReference type="PaxDb" id="4113-PGSC0003DMT400094965"/>
<feature type="compositionally biased region" description="Acidic residues" evidence="1">
    <location>
        <begin position="123"/>
        <end position="132"/>
    </location>
</feature>
<name>M1DV97_SOLTU</name>
<evidence type="ECO:0000256" key="1">
    <source>
        <dbReference type="SAM" id="MobiDB-lite"/>
    </source>
</evidence>
<protein>
    <submittedName>
        <fullName evidence="2">Uncharacterized protein</fullName>
    </submittedName>
</protein>
<dbReference type="EnsemblPlants" id="PGSC0003DMT400094965">
    <property type="protein sequence ID" value="PGSC0003DMT400094965"/>
    <property type="gene ID" value="PGSC0003DMG400044536"/>
</dbReference>
<dbReference type="HOGENOM" id="CLU_1920790_0_0_1"/>
<sequence length="132" mass="14207">MKPLGGLPGDMDPNLKHANSVMIRSGKDLGENMQVRVVVDTTVNKNNAKMSKEKIVKQPTPVAVDFDTVGDESRGKEEGVWSRWSSLESMGPRQKSAEEVLARFKAGEGRNGGSLSWVIGSDGDMEESSGGD</sequence>
<reference evidence="2" key="2">
    <citation type="submission" date="2015-06" db="UniProtKB">
        <authorList>
            <consortium name="EnsemblPlants"/>
        </authorList>
    </citation>
    <scope>IDENTIFICATION</scope>
    <source>
        <strain evidence="2">DM1-3 516 R44</strain>
    </source>
</reference>
<organism evidence="2 3">
    <name type="scientific">Solanum tuberosum</name>
    <name type="common">Potato</name>
    <dbReference type="NCBI Taxonomy" id="4113"/>
    <lineage>
        <taxon>Eukaryota</taxon>
        <taxon>Viridiplantae</taxon>
        <taxon>Streptophyta</taxon>
        <taxon>Embryophyta</taxon>
        <taxon>Tracheophyta</taxon>
        <taxon>Spermatophyta</taxon>
        <taxon>Magnoliopsida</taxon>
        <taxon>eudicotyledons</taxon>
        <taxon>Gunneridae</taxon>
        <taxon>Pentapetalae</taxon>
        <taxon>asterids</taxon>
        <taxon>lamiids</taxon>
        <taxon>Solanales</taxon>
        <taxon>Solanaceae</taxon>
        <taxon>Solanoideae</taxon>
        <taxon>Solaneae</taxon>
        <taxon>Solanum</taxon>
    </lineage>
</organism>
<dbReference type="AlphaFoldDB" id="M1DV97"/>
<keyword evidence="3" id="KW-1185">Reference proteome</keyword>
<dbReference type="Gramene" id="PGSC0003DMT400094965">
    <property type="protein sequence ID" value="PGSC0003DMT400094965"/>
    <property type="gene ID" value="PGSC0003DMG400044536"/>
</dbReference>
<evidence type="ECO:0000313" key="3">
    <source>
        <dbReference type="Proteomes" id="UP000011115"/>
    </source>
</evidence>
<dbReference type="Proteomes" id="UP000011115">
    <property type="component" value="Unassembled WGS sequence"/>
</dbReference>
<feature type="region of interest" description="Disordered" evidence="1">
    <location>
        <begin position="110"/>
        <end position="132"/>
    </location>
</feature>